<dbReference type="VEuPathDB" id="ToxoDB:ENH_00069200"/>
<reference evidence="1" key="2">
    <citation type="submission" date="2013-10" db="EMBL/GenBank/DDBJ databases">
        <authorList>
            <person name="Aslett M."/>
        </authorList>
    </citation>
    <scope>NUCLEOTIDE SEQUENCE [LARGE SCALE GENOMIC DNA]</scope>
    <source>
        <strain evidence="1">Houghton</strain>
    </source>
</reference>
<dbReference type="EMBL" id="HG725731">
    <property type="protein sequence ID" value="CDJ69455.1"/>
    <property type="molecule type" value="Genomic_DNA"/>
</dbReference>
<proteinExistence type="predicted"/>
<organism evidence="1 2">
    <name type="scientific">Eimeria necatrix</name>
    <dbReference type="NCBI Taxonomy" id="51315"/>
    <lineage>
        <taxon>Eukaryota</taxon>
        <taxon>Sar</taxon>
        <taxon>Alveolata</taxon>
        <taxon>Apicomplexa</taxon>
        <taxon>Conoidasida</taxon>
        <taxon>Coccidia</taxon>
        <taxon>Eucoccidiorida</taxon>
        <taxon>Eimeriorina</taxon>
        <taxon>Eimeriidae</taxon>
        <taxon>Eimeria</taxon>
    </lineage>
</organism>
<feature type="non-terminal residue" evidence="1">
    <location>
        <position position="342"/>
    </location>
</feature>
<gene>
    <name evidence="1" type="ORF">ENH_00069200</name>
</gene>
<reference evidence="1" key="1">
    <citation type="submission" date="2013-10" db="EMBL/GenBank/DDBJ databases">
        <title>Genomic analysis of the causative agents of coccidiosis in chickens.</title>
        <authorList>
            <person name="Reid A.J."/>
            <person name="Blake D."/>
            <person name="Billington K."/>
            <person name="Browne H."/>
            <person name="Dunn M."/>
            <person name="Hung S."/>
            <person name="Kawahara F."/>
            <person name="Miranda-Saavedra D."/>
            <person name="Mourier T."/>
            <person name="Nagra H."/>
            <person name="Otto T.D."/>
            <person name="Rawlings N."/>
            <person name="Sanchez A."/>
            <person name="Sanders M."/>
            <person name="Subramaniam C."/>
            <person name="Tay Y."/>
            <person name="Dear P."/>
            <person name="Doerig C."/>
            <person name="Gruber A."/>
            <person name="Parkinson J."/>
            <person name="Shirley M."/>
            <person name="Wan K.L."/>
            <person name="Berriman M."/>
            <person name="Tomley F."/>
            <person name="Pain A."/>
        </authorList>
    </citation>
    <scope>NUCLEOTIDE SEQUENCE [LARGE SCALE GENOMIC DNA]</scope>
    <source>
        <strain evidence="1">Houghton</strain>
    </source>
</reference>
<keyword evidence="2" id="KW-1185">Reference proteome</keyword>
<protein>
    <submittedName>
        <fullName evidence="1">Uncharacterized protein</fullName>
    </submittedName>
</protein>
<dbReference type="Proteomes" id="UP000030754">
    <property type="component" value="Unassembled WGS sequence"/>
</dbReference>
<dbReference type="AlphaFoldDB" id="U6N6B7"/>
<sequence length="342" mass="37559">MLLALTNSEVTDRPMGGILVLKLSRLVAGDLLQQLRGKSEDDPSLEAELSRFEKALKEAILESVRQVLIRMALLIESNWLCSEELLKAQFPDVLVTAYRARGSGGPGAVVERGEFGSEISEGVVLVLNQNLHANEMYVQLSVADPITPQKPSSGFISALKAASMFKQRLEDDPSLPGVGLAEVVYSTFNDLQYAEVAGGSGARFDPDLHLLLQVPSEHFKDAASFHDLFMGAILVQPLTFAAPRHVRPDRVRVMGYAVKAAGAPRPIRMGKFGGGLAYSEQALVDRLIQRHGFLVHVLLLGLRSDFARRDSEATAEEIYKRFRSRTRGTINVVFIEPIKPPE</sequence>
<dbReference type="GeneID" id="25477053"/>
<evidence type="ECO:0000313" key="2">
    <source>
        <dbReference type="Proteomes" id="UP000030754"/>
    </source>
</evidence>
<dbReference type="RefSeq" id="XP_013437922.1">
    <property type="nucleotide sequence ID" value="XM_013582468.1"/>
</dbReference>
<accession>U6N6B7</accession>
<dbReference type="OrthoDB" id="345727at2759"/>
<evidence type="ECO:0000313" key="1">
    <source>
        <dbReference type="EMBL" id="CDJ69455.1"/>
    </source>
</evidence>
<name>U6N6B7_9EIME</name>